<dbReference type="FunFam" id="3.40.140.10:FF:000047">
    <property type="entry name" value="Apolipoprotein B editing enzyme catalytic polypeptide-like 3H"/>
    <property type="match status" value="1"/>
</dbReference>
<evidence type="ECO:0000313" key="13">
    <source>
        <dbReference type="Proteomes" id="UP000694726"/>
    </source>
</evidence>
<dbReference type="Pfam" id="PF18772">
    <property type="entry name" value="APOBEC2"/>
    <property type="match status" value="1"/>
</dbReference>
<dbReference type="GO" id="GO:0005737">
    <property type="term" value="C:cytoplasm"/>
    <property type="evidence" value="ECO:0007669"/>
    <property type="project" value="UniProtKB-SubCell"/>
</dbReference>
<dbReference type="CDD" id="cd01283">
    <property type="entry name" value="cytidine_deaminase"/>
    <property type="match status" value="2"/>
</dbReference>
<reference evidence="12" key="1">
    <citation type="submission" date="2025-08" db="UniProtKB">
        <authorList>
            <consortium name="Ensembl"/>
        </authorList>
    </citation>
    <scope>IDENTIFICATION</scope>
</reference>
<evidence type="ECO:0000256" key="3">
    <source>
        <dbReference type="ARBA" id="ARBA00006576"/>
    </source>
</evidence>
<comment type="similarity">
    <text evidence="3">Belongs to the cytidine and deoxycytidylate deaminase family.</text>
</comment>
<feature type="region of interest" description="Disordered" evidence="10">
    <location>
        <begin position="71"/>
        <end position="111"/>
    </location>
</feature>
<dbReference type="InterPro" id="IPR050610">
    <property type="entry name" value="APOBEC_Cyt_Deaminase"/>
</dbReference>
<comment type="cofactor">
    <cofactor evidence="1">
        <name>Zn(2+)</name>
        <dbReference type="ChEBI" id="CHEBI:29105"/>
    </cofactor>
</comment>
<feature type="compositionally biased region" description="Pro residues" evidence="10">
    <location>
        <begin position="92"/>
        <end position="111"/>
    </location>
</feature>
<evidence type="ECO:0000256" key="7">
    <source>
        <dbReference type="ARBA" id="ARBA00022833"/>
    </source>
</evidence>
<dbReference type="PANTHER" id="PTHR13857:SF43">
    <property type="entry name" value="DNA DC-DU-EDITING ENZYME APOBEC-3H"/>
    <property type="match status" value="1"/>
</dbReference>
<keyword evidence="7" id="KW-0862">Zinc</keyword>
<feature type="domain" description="CMP/dCMP-type deaminase" evidence="11">
    <location>
        <begin position="78"/>
        <end position="204"/>
    </location>
</feature>
<dbReference type="GO" id="GO:0045071">
    <property type="term" value="P:negative regulation of viral genome replication"/>
    <property type="evidence" value="ECO:0007669"/>
    <property type="project" value="UniProtKB-ARBA"/>
</dbReference>
<keyword evidence="6" id="KW-0378">Hydrolase</keyword>
<dbReference type="GO" id="GO:0008270">
    <property type="term" value="F:zinc ion binding"/>
    <property type="evidence" value="ECO:0007669"/>
    <property type="project" value="InterPro"/>
</dbReference>
<dbReference type="AlphaFoldDB" id="A0A8D0NHZ3"/>
<dbReference type="InterPro" id="IPR002125">
    <property type="entry name" value="CMP_dCMP_dom"/>
</dbReference>
<dbReference type="Pfam" id="PF18782">
    <property type="entry name" value="NAD2"/>
    <property type="match status" value="1"/>
</dbReference>
<evidence type="ECO:0000256" key="6">
    <source>
        <dbReference type="ARBA" id="ARBA00022801"/>
    </source>
</evidence>
<evidence type="ECO:0000313" key="12">
    <source>
        <dbReference type="Ensembl" id="ENSSSCP00015019326.1"/>
    </source>
</evidence>
<comment type="subcellular location">
    <subcellularLocation>
        <location evidence="2">Cytoplasm</location>
    </subcellularLocation>
</comment>
<dbReference type="GO" id="GO:0051607">
    <property type="term" value="P:defense response to virus"/>
    <property type="evidence" value="ECO:0007669"/>
    <property type="project" value="UniProtKB-ARBA"/>
</dbReference>
<dbReference type="GO" id="GO:0004126">
    <property type="term" value="F:cytidine deaminase activity"/>
    <property type="evidence" value="ECO:0007669"/>
    <property type="project" value="UniProtKB-ARBA"/>
</dbReference>
<evidence type="ECO:0000256" key="4">
    <source>
        <dbReference type="ARBA" id="ARBA00022490"/>
    </source>
</evidence>
<feature type="domain" description="CMP/dCMP-type deaminase" evidence="11">
    <location>
        <begin position="262"/>
        <end position="384"/>
    </location>
</feature>
<dbReference type="PROSITE" id="PS51747">
    <property type="entry name" value="CYT_DCMP_DEAMINASES_2"/>
    <property type="match status" value="2"/>
</dbReference>
<dbReference type="Proteomes" id="UP000694726">
    <property type="component" value="Unplaced"/>
</dbReference>
<dbReference type="Ensembl" id="ENSSSCT00015048556.1">
    <property type="protein sequence ID" value="ENSSSCP00015019326.1"/>
    <property type="gene ID" value="ENSSSCG00015035950.1"/>
</dbReference>
<evidence type="ECO:0000259" key="11">
    <source>
        <dbReference type="PROSITE" id="PS51747"/>
    </source>
</evidence>
<feature type="region of interest" description="Disordered" evidence="10">
    <location>
        <begin position="19"/>
        <end position="39"/>
    </location>
</feature>
<dbReference type="PANTHER" id="PTHR13857">
    <property type="entry name" value="MRNA EDITING ENZYME"/>
    <property type="match status" value="1"/>
</dbReference>
<evidence type="ECO:0000256" key="10">
    <source>
        <dbReference type="SAM" id="MobiDB-lite"/>
    </source>
</evidence>
<dbReference type="InterPro" id="IPR016193">
    <property type="entry name" value="Cytidine_deaminase-like"/>
</dbReference>
<dbReference type="Gene3D" id="3.40.140.10">
    <property type="entry name" value="Cytidine Deaminase, domain 2"/>
    <property type="match status" value="2"/>
</dbReference>
<evidence type="ECO:0000256" key="5">
    <source>
        <dbReference type="ARBA" id="ARBA00022723"/>
    </source>
</evidence>
<evidence type="ECO:0000256" key="8">
    <source>
        <dbReference type="ARBA" id="ARBA00029489"/>
    </source>
</evidence>
<evidence type="ECO:0000256" key="9">
    <source>
        <dbReference type="ARBA" id="ARBA00049114"/>
    </source>
</evidence>
<comment type="catalytic activity">
    <reaction evidence="9">
        <text>a 2'-deoxycytidine in single-stranded DNA + H2O + H(+) = a 2'-deoxyuridine in single-stranded DNA + NH4(+)</text>
        <dbReference type="Rhea" id="RHEA:50948"/>
        <dbReference type="Rhea" id="RHEA-COMP:12846"/>
        <dbReference type="Rhea" id="RHEA-COMP:12847"/>
        <dbReference type="ChEBI" id="CHEBI:15377"/>
        <dbReference type="ChEBI" id="CHEBI:15378"/>
        <dbReference type="ChEBI" id="CHEBI:28938"/>
        <dbReference type="ChEBI" id="CHEBI:85452"/>
        <dbReference type="ChEBI" id="CHEBI:133902"/>
        <dbReference type="EC" id="3.5.4.38"/>
    </reaction>
</comment>
<dbReference type="InterPro" id="IPR016192">
    <property type="entry name" value="APOBEC/CMP_deaminase_Zn-bd"/>
</dbReference>
<evidence type="ECO:0000256" key="2">
    <source>
        <dbReference type="ARBA" id="ARBA00004496"/>
    </source>
</evidence>
<keyword evidence="5" id="KW-0479">Metal-binding</keyword>
<sequence length="571" mass="66784">MSHISRVLGPVWLVPPLRDRAARRPSQETAPTGLDPRGCGRQQVLRTLAEGGCWNEWMSRRRWERMMMQEKMGGKGREEGLHHGQQASRLPPRAPHPQPLRPPARPHGPPLQPRVSPFRLPLCQVPPDPPCHAELCFLSWFQSWGLSPDEHYYVTWFIYWSPCCECAAKVAQFLEENRNVSLSLSAARLYYFWKSESREGLRRLSDLGAQVGIMSFQDFQHCWNNFVHNLGMPFQPWKKLHKNYQRLVTELKQILRNTMNLLKENIFKQQFGNQPRVLAPYYLRKTYLCYQVKGPDDSILDKGCFQNKKKRHAEIRFIDKINSLNLDQNQCYRIICYVTWSPCHNCAKELVDFISNRHHLSLQLFASRLYFHWVRCYQRGLQRLQANRVSVAVMKGPEFKDCWEKFVDHQGESFPSWEKLEQYSESISRRLSRILRVRCWRLLRPPPNPFPASALPSVWRSSSLLSCHCPPFLSFFSRYPLLLLSPRGSQFLPSLRSETLISSWVLIPFFFLSQHFQHHSSSSFCSFTVSRQSKLSRVSLQQFANQNNLEDSFRDLRLGSPSPSSSRSDSR</sequence>
<dbReference type="PROSITE" id="PS00903">
    <property type="entry name" value="CYT_DCMP_DEAMINASES_1"/>
    <property type="match status" value="2"/>
</dbReference>
<dbReference type="EC" id="3.5.4.38" evidence="8"/>
<name>A0A8D0NHZ3_PIG</name>
<keyword evidence="4" id="KW-0963">Cytoplasm</keyword>
<proteinExistence type="inferred from homology"/>
<organism evidence="12 13">
    <name type="scientific">Sus scrofa</name>
    <name type="common">Pig</name>
    <dbReference type="NCBI Taxonomy" id="9823"/>
    <lineage>
        <taxon>Eukaryota</taxon>
        <taxon>Metazoa</taxon>
        <taxon>Chordata</taxon>
        <taxon>Craniata</taxon>
        <taxon>Vertebrata</taxon>
        <taxon>Euteleostomi</taxon>
        <taxon>Mammalia</taxon>
        <taxon>Eutheria</taxon>
        <taxon>Laurasiatheria</taxon>
        <taxon>Artiodactyla</taxon>
        <taxon>Suina</taxon>
        <taxon>Suidae</taxon>
        <taxon>Sus</taxon>
    </lineage>
</organism>
<protein>
    <recommendedName>
        <fullName evidence="8">single-stranded DNA cytosine deaminase</fullName>
        <ecNumber evidence="8">3.5.4.38</ecNumber>
    </recommendedName>
</protein>
<accession>A0A8D0NHZ3</accession>
<evidence type="ECO:0000256" key="1">
    <source>
        <dbReference type="ARBA" id="ARBA00001947"/>
    </source>
</evidence>
<dbReference type="SUPFAM" id="SSF53927">
    <property type="entry name" value="Cytidine deaminase-like"/>
    <property type="match status" value="2"/>
</dbReference>
<feature type="compositionally biased region" description="Basic and acidic residues" evidence="10">
    <location>
        <begin position="71"/>
        <end position="82"/>
    </location>
</feature>